<feature type="region of interest" description="Disordered" evidence="1">
    <location>
        <begin position="398"/>
        <end position="446"/>
    </location>
</feature>
<dbReference type="SUPFAM" id="SSF82649">
    <property type="entry name" value="SufE/NifU"/>
    <property type="match status" value="1"/>
</dbReference>
<dbReference type="Gene3D" id="3.90.1010.10">
    <property type="match status" value="1"/>
</dbReference>
<dbReference type="InterPro" id="IPR003808">
    <property type="entry name" value="Fe-S_metab-assoc_dom"/>
</dbReference>
<dbReference type="EMBL" id="QZWG01000016">
    <property type="protein sequence ID" value="RZB59344.1"/>
    <property type="molecule type" value="Genomic_DNA"/>
</dbReference>
<dbReference type="Pfam" id="PF10184">
    <property type="entry name" value="DUF2358"/>
    <property type="match status" value="1"/>
</dbReference>
<accession>A0A445GDK9</accession>
<dbReference type="PANTHER" id="PTHR31094">
    <property type="entry name" value="RIKEN CDNA 2310061I04 GENE"/>
    <property type="match status" value="1"/>
</dbReference>
<sequence>MALLIHSLEMSVAPQISQNPNPKLSKLHSFKPYPKGKAIGSTRGVRISCKVKDCVVLDENVNSYGQFSVPVKQGSKQSKEEEEEKQNYYVNVGYAIRTLREEFPDLFYKELSFDIYRDDIVFKDPMNTFIGIENYKSIFWALRFHGMMFFKALWVEISSVWQPVENVIMVRWTVHGIPRVLWESRGRFDGTSEYKLDKQGKIFEHRVDNIAMNSPPRFKVLDFNHHHHPHHHHHQHPFNPSKTFLPSSKGQSVPEPKAKYEQLIFYGKNLKPLEPQFKTNDNKVQGCVSQVWVRAYLDPNRNVVYEADSDSGLTKGLAALLVQGLSGRPVNEIIRVTPDFVTLLGLQQSLTPSRNNGFLNMLKLIQRKALMFGGESSELGGDSKIPLLELGGRGKRGIVENSSGGESYELGGESEIPSVSASRGDENLELGGRGKRVREKELEPVE</sequence>
<dbReference type="InterPro" id="IPR032710">
    <property type="entry name" value="NTF2-like_dom_sf"/>
</dbReference>
<dbReference type="AlphaFoldDB" id="A0A445GDK9"/>
<dbReference type="SUPFAM" id="SSF54427">
    <property type="entry name" value="NTF2-like"/>
    <property type="match status" value="1"/>
</dbReference>
<evidence type="ECO:0000313" key="4">
    <source>
        <dbReference type="Proteomes" id="UP000289340"/>
    </source>
</evidence>
<dbReference type="PANTHER" id="PTHR31094:SF2">
    <property type="entry name" value="RIKEN CDNA 2310061I04 GENE"/>
    <property type="match status" value="1"/>
</dbReference>
<evidence type="ECO:0000313" key="3">
    <source>
        <dbReference type="EMBL" id="RZB59344.1"/>
    </source>
</evidence>
<feature type="compositionally biased region" description="Basic residues" evidence="1">
    <location>
        <begin position="225"/>
        <end position="236"/>
    </location>
</feature>
<dbReference type="Pfam" id="PF02657">
    <property type="entry name" value="SufE"/>
    <property type="match status" value="1"/>
</dbReference>
<keyword evidence="4" id="KW-1185">Reference proteome</keyword>
<name>A0A445GDK9_GLYSO</name>
<gene>
    <name evidence="3" type="ORF">D0Y65_042547</name>
</gene>
<comment type="caution">
    <text evidence="3">The sequence shown here is derived from an EMBL/GenBank/DDBJ whole genome shotgun (WGS) entry which is preliminary data.</text>
</comment>
<dbReference type="InterPro" id="IPR018790">
    <property type="entry name" value="DUF2358"/>
</dbReference>
<evidence type="ECO:0000259" key="2">
    <source>
        <dbReference type="Pfam" id="PF02657"/>
    </source>
</evidence>
<dbReference type="Proteomes" id="UP000289340">
    <property type="component" value="Chromosome 16"/>
</dbReference>
<evidence type="ECO:0000256" key="1">
    <source>
        <dbReference type="SAM" id="MobiDB-lite"/>
    </source>
</evidence>
<protein>
    <submittedName>
        <fullName evidence="3">SufE-like protein 1, chloroplastic/mitochondrial</fullName>
    </submittedName>
</protein>
<feature type="compositionally biased region" description="Low complexity" evidence="1">
    <location>
        <begin position="402"/>
        <end position="415"/>
    </location>
</feature>
<feature type="region of interest" description="Disordered" evidence="1">
    <location>
        <begin position="224"/>
        <end position="251"/>
    </location>
</feature>
<feature type="compositionally biased region" description="Polar residues" evidence="1">
    <location>
        <begin position="238"/>
        <end position="251"/>
    </location>
</feature>
<feature type="domain" description="Fe-S metabolism associated" evidence="2">
    <location>
        <begin position="251"/>
        <end position="367"/>
    </location>
</feature>
<proteinExistence type="predicted"/>
<organism evidence="3 4">
    <name type="scientific">Glycine soja</name>
    <name type="common">Wild soybean</name>
    <dbReference type="NCBI Taxonomy" id="3848"/>
    <lineage>
        <taxon>Eukaryota</taxon>
        <taxon>Viridiplantae</taxon>
        <taxon>Streptophyta</taxon>
        <taxon>Embryophyta</taxon>
        <taxon>Tracheophyta</taxon>
        <taxon>Spermatophyta</taxon>
        <taxon>Magnoliopsida</taxon>
        <taxon>eudicotyledons</taxon>
        <taxon>Gunneridae</taxon>
        <taxon>Pentapetalae</taxon>
        <taxon>rosids</taxon>
        <taxon>fabids</taxon>
        <taxon>Fabales</taxon>
        <taxon>Fabaceae</taxon>
        <taxon>Papilionoideae</taxon>
        <taxon>50 kb inversion clade</taxon>
        <taxon>NPAAA clade</taxon>
        <taxon>indigoferoid/millettioid clade</taxon>
        <taxon>Phaseoleae</taxon>
        <taxon>Glycine</taxon>
        <taxon>Glycine subgen. Soja</taxon>
    </lineage>
</organism>
<reference evidence="3 4" key="1">
    <citation type="submission" date="2018-09" db="EMBL/GenBank/DDBJ databases">
        <title>A high-quality reference genome of wild soybean provides a powerful tool to mine soybean genomes.</title>
        <authorList>
            <person name="Xie M."/>
            <person name="Chung C.Y.L."/>
            <person name="Li M.-W."/>
            <person name="Wong F.-L."/>
            <person name="Chan T.-F."/>
            <person name="Lam H.-M."/>
        </authorList>
    </citation>
    <scope>NUCLEOTIDE SEQUENCE [LARGE SCALE GENOMIC DNA]</scope>
    <source>
        <strain evidence="4">cv. W05</strain>
        <tissue evidence="3">Hypocotyl of etiolated seedlings</tissue>
    </source>
</reference>